<proteinExistence type="predicted"/>
<protein>
    <submittedName>
        <fullName evidence="3">Uncharacterized protein</fullName>
    </submittedName>
</protein>
<dbReference type="GO" id="GO:0004803">
    <property type="term" value="F:transposase activity"/>
    <property type="evidence" value="ECO:0007669"/>
    <property type="project" value="InterPro"/>
</dbReference>
<comment type="caution">
    <text evidence="3">The sequence shown here is derived from an EMBL/GenBank/DDBJ whole genome shotgun (WGS) entry which is preliminary data.</text>
</comment>
<dbReference type="InterPro" id="IPR003346">
    <property type="entry name" value="Transposase_20"/>
</dbReference>
<dbReference type="InterPro" id="IPR047650">
    <property type="entry name" value="Transpos_IS110"/>
</dbReference>
<dbReference type="NCBIfam" id="NF033542">
    <property type="entry name" value="transpos_IS110"/>
    <property type="match status" value="1"/>
</dbReference>
<evidence type="ECO:0000259" key="2">
    <source>
        <dbReference type="Pfam" id="PF02371"/>
    </source>
</evidence>
<dbReference type="Pfam" id="PF01548">
    <property type="entry name" value="DEDD_Tnp_IS110"/>
    <property type="match status" value="1"/>
</dbReference>
<feature type="non-terminal residue" evidence="3">
    <location>
        <position position="1"/>
    </location>
</feature>
<reference evidence="3" key="1">
    <citation type="journal article" date="2014" name="Front. Microbiol.">
        <title>High frequency of phylogenetically diverse reductive dehalogenase-homologous genes in deep subseafloor sedimentary metagenomes.</title>
        <authorList>
            <person name="Kawai M."/>
            <person name="Futagami T."/>
            <person name="Toyoda A."/>
            <person name="Takaki Y."/>
            <person name="Nishi S."/>
            <person name="Hori S."/>
            <person name="Arai W."/>
            <person name="Tsubouchi T."/>
            <person name="Morono Y."/>
            <person name="Uchiyama I."/>
            <person name="Ito T."/>
            <person name="Fujiyama A."/>
            <person name="Inagaki F."/>
            <person name="Takami H."/>
        </authorList>
    </citation>
    <scope>NUCLEOTIDE SEQUENCE</scope>
    <source>
        <strain evidence="3">Expedition CK06-06</strain>
    </source>
</reference>
<accession>X1GKV2</accession>
<sequence>GEKVLVAIDIAKKRNTVLIQFPDESRKKFMVANKLSDYQEFTAYLKSLGYPCVIGLEATGNYHRPLAYYLQQEDFYLKLISSMAAARTREAMYNSWDKNDPKDAQVILHMLKTGLTQTYHDPLLHRINDIQELSKTYYQVSLRKTRVQHSIMTHFLPLYFPEVQKYYYTSRAQWFSSLLLRFPSPSSVLKYSLEEFIEAARDVAGRKVNKSAWLTDFYETASSSIGLPVTEDSEAMTMFRLVLQEHQHLCLLRRSIEERAELYLKDNADYNRLQTIPGIGTVIALTILAEAGDLRRFSHYKKFLKYCGLNLSTLQSGNFRGMSKLSKHGNARLRYVFWLAGTSAIRMRENTFRKKYENYIKADPS</sequence>
<feature type="domain" description="Transposase IS116/IS110/IS902 C-terminal" evidence="2">
    <location>
        <begin position="271"/>
        <end position="357"/>
    </location>
</feature>
<dbReference type="PANTHER" id="PTHR33055">
    <property type="entry name" value="TRANSPOSASE FOR INSERTION SEQUENCE ELEMENT IS1111A"/>
    <property type="match status" value="1"/>
</dbReference>
<dbReference type="GO" id="GO:0003677">
    <property type="term" value="F:DNA binding"/>
    <property type="evidence" value="ECO:0007669"/>
    <property type="project" value="InterPro"/>
</dbReference>
<dbReference type="EMBL" id="BARU01008516">
    <property type="protein sequence ID" value="GAH42259.1"/>
    <property type="molecule type" value="Genomic_DNA"/>
</dbReference>
<organism evidence="3">
    <name type="scientific">marine sediment metagenome</name>
    <dbReference type="NCBI Taxonomy" id="412755"/>
    <lineage>
        <taxon>unclassified sequences</taxon>
        <taxon>metagenomes</taxon>
        <taxon>ecological metagenomes</taxon>
    </lineage>
</organism>
<gene>
    <name evidence="3" type="ORF">S03H2_16638</name>
</gene>
<dbReference type="AlphaFoldDB" id="X1GKV2"/>
<name>X1GKV2_9ZZZZ</name>
<feature type="domain" description="Transposase IS110-like N-terminal" evidence="1">
    <location>
        <begin position="6"/>
        <end position="161"/>
    </location>
</feature>
<dbReference type="PANTHER" id="PTHR33055:SF15">
    <property type="entry name" value="TRANSPOSASE-RELATED"/>
    <property type="match status" value="1"/>
</dbReference>
<evidence type="ECO:0000313" key="3">
    <source>
        <dbReference type="EMBL" id="GAH42259.1"/>
    </source>
</evidence>
<dbReference type="GO" id="GO:0006313">
    <property type="term" value="P:DNA transposition"/>
    <property type="evidence" value="ECO:0007669"/>
    <property type="project" value="InterPro"/>
</dbReference>
<dbReference type="InterPro" id="IPR002525">
    <property type="entry name" value="Transp_IS110-like_N"/>
</dbReference>
<dbReference type="Pfam" id="PF02371">
    <property type="entry name" value="Transposase_20"/>
    <property type="match status" value="1"/>
</dbReference>
<evidence type="ECO:0000259" key="1">
    <source>
        <dbReference type="Pfam" id="PF01548"/>
    </source>
</evidence>
<feature type="non-terminal residue" evidence="3">
    <location>
        <position position="365"/>
    </location>
</feature>